<sequence>MKRMKKLLILLFLVLSHTVGAQRITGVVVDAVTGDSIPFASVQYKGHKLAVVGEASGTFSIERHNGWSITFSALGYKSVKILIGANTPSEMRVTLKPDARGLSEVKVKGKRGKYKRKDNPAIALMRRVIAAKKKTHLENHDYYRYDKYQKITLAVNDIQPDELEKGMFRNSKWYKQQVEVCSHNGKLILPLSVDETVTQNIYRRDPQSEKTIVKGRSSKGVNSLIETGEILNTMLKDVFKDVDLYDDQINLLHKRFISPIGRDAISFYRYYIEDTVYVGKDKCFHLQFLPNNPQDFGFRGEMWVLADSTLHVKRCDMTLPQNTAVNFVEGLKINQEYSRLPGGDWALTTDDMVVEMSLLNFLTKAIVMRTTRNSGYSFEPLPDKMFRGMAKERFDPDAMIQGTDFWNRNRRAELSKSEASMDEFISNMKKSKNFGFVLFAAKAFIENFVELGNEKHPSKIDLGPVNTLISKNFIDGVRTRISGQTTANLNPHWFFSGYYARGWDSKKNYYKGEVTYSLNKKKYLPREFPKRTLTFTSAYDVYSPSDKFVTTDKDNVFTSFKWSEVNKMMFYNRQQLAFEYETDWGLRFMTSVKTEGNEACGELFFVPLSSETGSGDVATHGKLRTTEIHAELRYSPGESFINTKQRRIPANHDAPVFQIGHTVGVKGFMGGEYNYNFTEASIYKRLWLGSWGRLETRLKGGVQWNKVPFPLLIMPATNLSYIVNDETFSMINNMEFLNDRYASLHLSWELNGKILNRIPLIRKLKWRESVGFNCLWGSLSDKNNPFVEANAGDGRLMYFPEGAYVMDGSRPYMEFTAGIHNIFKILHVQYVRRLSYLSLPTARKHGVRFTLEFSF</sequence>
<evidence type="ECO:0000313" key="3">
    <source>
        <dbReference type="Proteomes" id="UP000820977"/>
    </source>
</evidence>
<accession>A0ABX2B2G1</accession>
<keyword evidence="3" id="KW-1185">Reference proteome</keyword>
<dbReference type="Gene3D" id="2.60.40.1120">
    <property type="entry name" value="Carboxypeptidase-like, regulatory domain"/>
    <property type="match status" value="1"/>
</dbReference>
<feature type="signal peptide" evidence="1">
    <location>
        <begin position="1"/>
        <end position="21"/>
    </location>
</feature>
<dbReference type="InterPro" id="IPR008969">
    <property type="entry name" value="CarboxyPept-like_regulatory"/>
</dbReference>
<protein>
    <submittedName>
        <fullName evidence="2">Carboxypeptidase-like regulatory domain-containing protein</fullName>
    </submittedName>
</protein>
<evidence type="ECO:0000256" key="1">
    <source>
        <dbReference type="SAM" id="SignalP"/>
    </source>
</evidence>
<proteinExistence type="predicted"/>
<feature type="chain" id="PRO_5047426083" evidence="1">
    <location>
        <begin position="22"/>
        <end position="855"/>
    </location>
</feature>
<evidence type="ECO:0000313" key="2">
    <source>
        <dbReference type="EMBL" id="NPE24289.1"/>
    </source>
</evidence>
<keyword evidence="1" id="KW-0732">Signal</keyword>
<name>A0ABX2B2G1_9BACT</name>
<dbReference type="InterPro" id="IPR043741">
    <property type="entry name" value="DUF5686"/>
</dbReference>
<dbReference type="SUPFAM" id="SSF49464">
    <property type="entry name" value="Carboxypeptidase regulatory domain-like"/>
    <property type="match status" value="1"/>
</dbReference>
<organism evidence="2 3">
    <name type="scientific">Xylanibacter caecicola</name>
    <dbReference type="NCBI Taxonomy" id="2736294"/>
    <lineage>
        <taxon>Bacteria</taxon>
        <taxon>Pseudomonadati</taxon>
        <taxon>Bacteroidota</taxon>
        <taxon>Bacteroidia</taxon>
        <taxon>Bacteroidales</taxon>
        <taxon>Prevotellaceae</taxon>
        <taxon>Xylanibacter</taxon>
    </lineage>
</organism>
<gene>
    <name evidence="2" type="ORF">HPS54_01930</name>
</gene>
<dbReference type="Proteomes" id="UP000820977">
    <property type="component" value="Unassembled WGS sequence"/>
</dbReference>
<reference evidence="2 3" key="1">
    <citation type="submission" date="2020-05" db="EMBL/GenBank/DDBJ databases">
        <title>Distinct polysaccharide utilization as determinants for interspecies competition between intestinal Prevotella spp.</title>
        <authorList>
            <person name="Galvez E.J.C."/>
            <person name="Iljazovic A."/>
            <person name="Strowig T."/>
        </authorList>
    </citation>
    <scope>NUCLEOTIDE SEQUENCE [LARGE SCALE GENOMIC DNA]</scope>
    <source>
        <strain evidence="2 3">PCHR</strain>
    </source>
</reference>
<comment type="caution">
    <text evidence="2">The sequence shown here is derived from an EMBL/GenBank/DDBJ whole genome shotgun (WGS) entry which is preliminary data.</text>
</comment>
<dbReference type="EMBL" id="JABKKJ010000002">
    <property type="protein sequence ID" value="NPE24289.1"/>
    <property type="molecule type" value="Genomic_DNA"/>
</dbReference>
<dbReference type="RefSeq" id="WP_172343792.1">
    <property type="nucleotide sequence ID" value="NZ_CASTNK010000003.1"/>
</dbReference>
<dbReference type="Pfam" id="PF18939">
    <property type="entry name" value="DUF5686"/>
    <property type="match status" value="1"/>
</dbReference>
<dbReference type="Pfam" id="PF13715">
    <property type="entry name" value="CarbopepD_reg_2"/>
    <property type="match status" value="1"/>
</dbReference>